<feature type="domain" description="Lipocalin/cytosolic fatty-acid binding" evidence="2">
    <location>
        <begin position="109"/>
        <end position="272"/>
    </location>
</feature>
<dbReference type="Gene3D" id="2.40.128.20">
    <property type="match status" value="1"/>
</dbReference>
<comment type="similarity">
    <text evidence="1">Belongs to the calycin superfamily. Lipocalin family.</text>
</comment>
<dbReference type="PANTHER" id="PTHR11430">
    <property type="entry name" value="LIPOCALIN"/>
    <property type="match status" value="1"/>
</dbReference>
<dbReference type="STRING" id="105231.A0A1Y1IR65"/>
<gene>
    <name evidence="3" type="ORF">KFL_008930050</name>
</gene>
<dbReference type="PROSITE" id="PS00213">
    <property type="entry name" value="LIPOCALIN"/>
    <property type="match status" value="1"/>
</dbReference>
<dbReference type="InterPro" id="IPR002345">
    <property type="entry name" value="Lipocalin"/>
</dbReference>
<proteinExistence type="inferred from homology"/>
<dbReference type="Proteomes" id="UP000054558">
    <property type="component" value="Unassembled WGS sequence"/>
</dbReference>
<keyword evidence="4" id="KW-1185">Reference proteome</keyword>
<dbReference type="GO" id="GO:0036094">
    <property type="term" value="F:small molecule binding"/>
    <property type="evidence" value="ECO:0007669"/>
    <property type="project" value="InterPro"/>
</dbReference>
<name>A0A1Y1IR65_KLENI</name>
<dbReference type="OrthoDB" id="565904at2759"/>
<protein>
    <submittedName>
        <fullName evidence="3">Lipocalin</fullName>
    </submittedName>
</protein>
<organism evidence="3 4">
    <name type="scientific">Klebsormidium nitens</name>
    <name type="common">Green alga</name>
    <name type="synonym">Ulothrix nitens</name>
    <dbReference type="NCBI Taxonomy" id="105231"/>
    <lineage>
        <taxon>Eukaryota</taxon>
        <taxon>Viridiplantae</taxon>
        <taxon>Streptophyta</taxon>
        <taxon>Klebsormidiophyceae</taxon>
        <taxon>Klebsormidiales</taxon>
        <taxon>Klebsormidiaceae</taxon>
        <taxon>Klebsormidium</taxon>
    </lineage>
</organism>
<reference evidence="3 4" key="1">
    <citation type="journal article" date="2014" name="Nat. Commun.">
        <title>Klebsormidium flaccidum genome reveals primary factors for plant terrestrial adaptation.</title>
        <authorList>
            <person name="Hori K."/>
            <person name="Maruyama F."/>
            <person name="Fujisawa T."/>
            <person name="Togashi T."/>
            <person name="Yamamoto N."/>
            <person name="Seo M."/>
            <person name="Sato S."/>
            <person name="Yamada T."/>
            <person name="Mori H."/>
            <person name="Tajima N."/>
            <person name="Moriyama T."/>
            <person name="Ikeuchi M."/>
            <person name="Watanabe M."/>
            <person name="Wada H."/>
            <person name="Kobayashi K."/>
            <person name="Saito M."/>
            <person name="Masuda T."/>
            <person name="Sasaki-Sekimoto Y."/>
            <person name="Mashiguchi K."/>
            <person name="Awai K."/>
            <person name="Shimojima M."/>
            <person name="Masuda S."/>
            <person name="Iwai M."/>
            <person name="Nobusawa T."/>
            <person name="Narise T."/>
            <person name="Kondo S."/>
            <person name="Saito H."/>
            <person name="Sato R."/>
            <person name="Murakawa M."/>
            <person name="Ihara Y."/>
            <person name="Oshima-Yamada Y."/>
            <person name="Ohtaka K."/>
            <person name="Satoh M."/>
            <person name="Sonobe K."/>
            <person name="Ishii M."/>
            <person name="Ohtani R."/>
            <person name="Kanamori-Sato M."/>
            <person name="Honoki R."/>
            <person name="Miyazaki D."/>
            <person name="Mochizuki H."/>
            <person name="Umetsu J."/>
            <person name="Higashi K."/>
            <person name="Shibata D."/>
            <person name="Kamiya Y."/>
            <person name="Sato N."/>
            <person name="Nakamura Y."/>
            <person name="Tabata S."/>
            <person name="Ida S."/>
            <person name="Kurokawa K."/>
            <person name="Ohta H."/>
        </authorList>
    </citation>
    <scope>NUCLEOTIDE SEQUENCE [LARGE SCALE GENOMIC DNA]</scope>
    <source>
        <strain evidence="3 4">NIES-2285</strain>
    </source>
</reference>
<dbReference type="PANTHER" id="PTHR11430:SF32">
    <property type="entry name" value="CHLOROPLASTIC LIPOCALIN"/>
    <property type="match status" value="1"/>
</dbReference>
<dbReference type="AlphaFoldDB" id="A0A1Y1IR65"/>
<sequence length="337" mass="36383">MAMAVSGPASRLQNAMLTGHDARGGPDGSCRALETARQKVGPAAAAVLSVALLTSGQPQMAFAEQFRGPVNVCDVAEVPPLVIPGPKTGPPGAEGEQLMMQGMTVPGFDPRRYAGRWYEVASLKQGFAGQGQEDCHCTQGVYSFDEARRQINVDTFCVHGSPTGYTTGIRGTVSCVKPEELRKLQKVDDDDEPGLVGKCFLRFPSIPFIPRAPYDVIATDYDNFAIVSGAKGTTFVQVYSRTPNPGDDFIREKKELLGLIGYNVEAIRDTPQDCEETTTEQLEQLMKGPGMEDAMTNRFPIADVAESGNKSITLNAPRDTVKAVVELFRGFGKGIWN</sequence>
<dbReference type="InterPro" id="IPR012674">
    <property type="entry name" value="Calycin"/>
</dbReference>
<accession>A0A1Y1IR65</accession>
<dbReference type="InterPro" id="IPR022272">
    <property type="entry name" value="Lipocalin_CS"/>
</dbReference>
<evidence type="ECO:0000313" key="3">
    <source>
        <dbReference type="EMBL" id="GAQ91969.1"/>
    </source>
</evidence>
<evidence type="ECO:0000256" key="1">
    <source>
        <dbReference type="ARBA" id="ARBA00006889"/>
    </source>
</evidence>
<dbReference type="InterPro" id="IPR000566">
    <property type="entry name" value="Lipocln_cytosolic_FA-bd_dom"/>
</dbReference>
<dbReference type="EMBL" id="DF237842">
    <property type="protein sequence ID" value="GAQ91969.1"/>
    <property type="molecule type" value="Genomic_DNA"/>
</dbReference>
<evidence type="ECO:0000259" key="2">
    <source>
        <dbReference type="Pfam" id="PF08212"/>
    </source>
</evidence>
<evidence type="ECO:0000313" key="4">
    <source>
        <dbReference type="Proteomes" id="UP000054558"/>
    </source>
</evidence>
<dbReference type="Pfam" id="PF08212">
    <property type="entry name" value="Lipocalin_2"/>
    <property type="match status" value="1"/>
</dbReference>
<dbReference type="OMA" id="CTIERPA"/>
<dbReference type="SUPFAM" id="SSF50814">
    <property type="entry name" value="Lipocalins"/>
    <property type="match status" value="1"/>
</dbReference>